<accession>A0A8D9BHQ4</accession>
<sequence length="110" mass="12710">MFFHSKINSIPRKLDDNQLSSVTCLELKPLLLVCQVFGLVPFSLKSYQSTSHHYLVMALMATVVNCSIVLVIVFGPFRYMRKPMESVLFTIVHYIIMFIQLTCMSNVYIR</sequence>
<keyword evidence="1" id="KW-0472">Membrane</keyword>
<protein>
    <submittedName>
        <fullName evidence="2">Uncharacterized protein</fullName>
    </submittedName>
</protein>
<organism evidence="2">
    <name type="scientific">Cacopsylla melanoneura</name>
    <dbReference type="NCBI Taxonomy" id="428564"/>
    <lineage>
        <taxon>Eukaryota</taxon>
        <taxon>Metazoa</taxon>
        <taxon>Ecdysozoa</taxon>
        <taxon>Arthropoda</taxon>
        <taxon>Hexapoda</taxon>
        <taxon>Insecta</taxon>
        <taxon>Pterygota</taxon>
        <taxon>Neoptera</taxon>
        <taxon>Paraneoptera</taxon>
        <taxon>Hemiptera</taxon>
        <taxon>Sternorrhyncha</taxon>
        <taxon>Psylloidea</taxon>
        <taxon>Psyllidae</taxon>
        <taxon>Psyllinae</taxon>
        <taxon>Cacopsylla</taxon>
    </lineage>
</organism>
<keyword evidence="1" id="KW-1133">Transmembrane helix</keyword>
<evidence type="ECO:0000313" key="2">
    <source>
        <dbReference type="EMBL" id="CAG6785554.1"/>
    </source>
</evidence>
<proteinExistence type="predicted"/>
<feature type="transmembrane region" description="Helical" evidence="1">
    <location>
        <begin position="87"/>
        <end position="109"/>
    </location>
</feature>
<feature type="transmembrane region" description="Helical" evidence="1">
    <location>
        <begin position="54"/>
        <end position="75"/>
    </location>
</feature>
<reference evidence="2" key="1">
    <citation type="submission" date="2021-05" db="EMBL/GenBank/DDBJ databases">
        <authorList>
            <person name="Alioto T."/>
            <person name="Alioto T."/>
            <person name="Gomez Garrido J."/>
        </authorList>
    </citation>
    <scope>NUCLEOTIDE SEQUENCE</scope>
</reference>
<dbReference type="AlphaFoldDB" id="A0A8D9BHQ4"/>
<dbReference type="EMBL" id="HBUF01169805">
    <property type="protein sequence ID" value="CAG6651942.1"/>
    <property type="molecule type" value="Transcribed_RNA"/>
</dbReference>
<keyword evidence="1" id="KW-0812">Transmembrane</keyword>
<evidence type="ECO:0000256" key="1">
    <source>
        <dbReference type="SAM" id="Phobius"/>
    </source>
</evidence>
<name>A0A8D9BHQ4_9HEMI</name>
<dbReference type="EMBL" id="HBUF01644284">
    <property type="protein sequence ID" value="CAG6785554.1"/>
    <property type="molecule type" value="Transcribed_RNA"/>
</dbReference>
<dbReference type="EMBL" id="HBUF01644283">
    <property type="protein sequence ID" value="CAG6785552.1"/>
    <property type="molecule type" value="Transcribed_RNA"/>
</dbReference>